<dbReference type="InterPro" id="IPR021215">
    <property type="entry name" value="DUF2752"/>
</dbReference>
<proteinExistence type="predicted"/>
<reference evidence="3" key="1">
    <citation type="journal article" date="2019" name="Int. J. Syst. Evol. Microbiol.">
        <title>The Global Catalogue of Microorganisms (GCM) 10K type strain sequencing project: providing services to taxonomists for standard genome sequencing and annotation.</title>
        <authorList>
            <consortium name="The Broad Institute Genomics Platform"/>
            <consortium name="The Broad Institute Genome Sequencing Center for Infectious Disease"/>
            <person name="Wu L."/>
            <person name="Ma J."/>
        </authorList>
    </citation>
    <scope>NUCLEOTIDE SEQUENCE [LARGE SCALE GENOMIC DNA]</scope>
    <source>
        <strain evidence="3">KCTC 52416</strain>
    </source>
</reference>
<keyword evidence="1" id="KW-0472">Membrane</keyword>
<keyword evidence="3" id="KW-1185">Reference proteome</keyword>
<protein>
    <submittedName>
        <fullName evidence="2">DUF2752 domain-containing protein</fullName>
    </submittedName>
</protein>
<dbReference type="Pfam" id="PF10825">
    <property type="entry name" value="DUF2752"/>
    <property type="match status" value="1"/>
</dbReference>
<comment type="caution">
    <text evidence="2">The sequence shown here is derived from an EMBL/GenBank/DDBJ whole genome shotgun (WGS) entry which is preliminary data.</text>
</comment>
<dbReference type="Proteomes" id="UP001595526">
    <property type="component" value="Unassembled WGS sequence"/>
</dbReference>
<evidence type="ECO:0000313" key="2">
    <source>
        <dbReference type="EMBL" id="MFC3199174.1"/>
    </source>
</evidence>
<sequence>MEVYGKVWLSKLPIEWMCWITAMVLLYFSNPHAHHFTLCPLDNAGFDWCPGCGLGRSITLFMHGELSASLEMHWLGIPAFFVILYRIYTLSKGIINR</sequence>
<feature type="transmembrane region" description="Helical" evidence="1">
    <location>
        <begin position="72"/>
        <end position="88"/>
    </location>
</feature>
<evidence type="ECO:0000256" key="1">
    <source>
        <dbReference type="SAM" id="Phobius"/>
    </source>
</evidence>
<keyword evidence="1" id="KW-1133">Transmembrane helix</keyword>
<accession>A0ABV7JM59</accession>
<gene>
    <name evidence="2" type="ORF">ACFOET_16230</name>
</gene>
<dbReference type="RefSeq" id="WP_379024540.1">
    <property type="nucleotide sequence ID" value="NZ_JBHRTA010000038.1"/>
</dbReference>
<name>A0ABV7JM59_9SPHI</name>
<dbReference type="EMBL" id="JBHRTA010000038">
    <property type="protein sequence ID" value="MFC3199174.1"/>
    <property type="molecule type" value="Genomic_DNA"/>
</dbReference>
<keyword evidence="1" id="KW-0812">Transmembrane</keyword>
<feature type="transmembrane region" description="Helical" evidence="1">
    <location>
        <begin position="12"/>
        <end position="28"/>
    </location>
</feature>
<organism evidence="2 3">
    <name type="scientific">Parapedobacter deserti</name>
    <dbReference type="NCBI Taxonomy" id="1912957"/>
    <lineage>
        <taxon>Bacteria</taxon>
        <taxon>Pseudomonadati</taxon>
        <taxon>Bacteroidota</taxon>
        <taxon>Sphingobacteriia</taxon>
        <taxon>Sphingobacteriales</taxon>
        <taxon>Sphingobacteriaceae</taxon>
        <taxon>Parapedobacter</taxon>
    </lineage>
</organism>
<evidence type="ECO:0000313" key="3">
    <source>
        <dbReference type="Proteomes" id="UP001595526"/>
    </source>
</evidence>